<dbReference type="RefSeq" id="WP_381021094.1">
    <property type="nucleotide sequence ID" value="NZ_JBHSNY010000004.1"/>
</dbReference>
<reference evidence="3" key="1">
    <citation type="journal article" date="2019" name="Int. J. Syst. Evol. Microbiol.">
        <title>The Global Catalogue of Microorganisms (GCM) 10K type strain sequencing project: providing services to taxonomists for standard genome sequencing and annotation.</title>
        <authorList>
            <consortium name="The Broad Institute Genomics Platform"/>
            <consortium name="The Broad Institute Genome Sequencing Center for Infectious Disease"/>
            <person name="Wu L."/>
            <person name="Ma J."/>
        </authorList>
    </citation>
    <scope>NUCLEOTIDE SEQUENCE [LARGE SCALE GENOMIC DNA]</scope>
    <source>
        <strain evidence="3">CGMCC 4.7248</strain>
    </source>
</reference>
<comment type="caution">
    <text evidence="2">The sequence shown here is derived from an EMBL/GenBank/DDBJ whole genome shotgun (WGS) entry which is preliminary data.</text>
</comment>
<evidence type="ECO:0000313" key="2">
    <source>
        <dbReference type="EMBL" id="MFC5634888.1"/>
    </source>
</evidence>
<feature type="region of interest" description="Disordered" evidence="1">
    <location>
        <begin position="75"/>
        <end position="120"/>
    </location>
</feature>
<organism evidence="2 3">
    <name type="scientific">Streptomyces bullii</name>
    <dbReference type="NCBI Taxonomy" id="349910"/>
    <lineage>
        <taxon>Bacteria</taxon>
        <taxon>Bacillati</taxon>
        <taxon>Actinomycetota</taxon>
        <taxon>Actinomycetes</taxon>
        <taxon>Kitasatosporales</taxon>
        <taxon>Streptomycetaceae</taxon>
        <taxon>Streptomyces</taxon>
    </lineage>
</organism>
<name>A0ABW0UMS6_9ACTN</name>
<protein>
    <submittedName>
        <fullName evidence="2">Uncharacterized protein</fullName>
    </submittedName>
</protein>
<keyword evidence="3" id="KW-1185">Reference proteome</keyword>
<dbReference type="Proteomes" id="UP001596154">
    <property type="component" value="Unassembled WGS sequence"/>
</dbReference>
<feature type="compositionally biased region" description="Gly residues" evidence="1">
    <location>
        <begin position="75"/>
        <end position="86"/>
    </location>
</feature>
<sequence>MIEDPGEDPGRTSPYAALAPVGVTPLTTHAEMQDVSFELQARGLMTRRTQQAWNDLRTLRRRLLLDLFVYDLGDAGGPDDGAGDDGCGQRSGPEGGSARSCGASEEAGGPARPVGPPPPWAARLLDDLIRFDR</sequence>
<gene>
    <name evidence="2" type="ORF">ACFPZJ_14070</name>
</gene>
<proteinExistence type="predicted"/>
<accession>A0ABW0UMS6</accession>
<dbReference type="EMBL" id="JBHSNY010000004">
    <property type="protein sequence ID" value="MFC5634888.1"/>
    <property type="molecule type" value="Genomic_DNA"/>
</dbReference>
<evidence type="ECO:0000313" key="3">
    <source>
        <dbReference type="Proteomes" id="UP001596154"/>
    </source>
</evidence>
<evidence type="ECO:0000256" key="1">
    <source>
        <dbReference type="SAM" id="MobiDB-lite"/>
    </source>
</evidence>